<name>A0A0D1JG03_BACIU</name>
<comment type="cofactor">
    <cofactor evidence="2 17">
        <name>NAD(+)</name>
        <dbReference type="ChEBI" id="CHEBI:57540"/>
    </cofactor>
</comment>
<dbReference type="EC" id="4.2.3.4" evidence="6 17"/>
<dbReference type="GO" id="GO:0003856">
    <property type="term" value="F:3-dehydroquinate synthase activity"/>
    <property type="evidence" value="ECO:0007669"/>
    <property type="project" value="UniProtKB-UniRule"/>
</dbReference>
<evidence type="ECO:0000256" key="2">
    <source>
        <dbReference type="ARBA" id="ARBA00001911"/>
    </source>
</evidence>
<dbReference type="EMBL" id="JXBC01000003">
    <property type="protein sequence ID" value="KIU11399.1"/>
    <property type="molecule type" value="Genomic_DNA"/>
</dbReference>
<reference evidence="21" key="2">
    <citation type="submission" date="2021-03" db="EMBL/GenBank/DDBJ databases">
        <title>Isolation of Bacillus subtilis from fermented food sample.</title>
        <authorList>
            <person name="Lakshmanan V."/>
            <person name="Athira K."/>
            <person name="Rajagopal K."/>
        </authorList>
    </citation>
    <scope>NUCLEOTIDE SEQUENCE</scope>
    <source>
        <strain evidence="21">S1</strain>
    </source>
</reference>
<feature type="binding site" evidence="17">
    <location>
        <begin position="106"/>
        <end position="110"/>
    </location>
    <ligand>
        <name>NAD(+)</name>
        <dbReference type="ChEBI" id="CHEBI:57540"/>
    </ligand>
</feature>
<comment type="catalytic activity">
    <reaction evidence="1 17">
        <text>7-phospho-2-dehydro-3-deoxy-D-arabino-heptonate = 3-dehydroquinate + phosphate</text>
        <dbReference type="Rhea" id="RHEA:21968"/>
        <dbReference type="ChEBI" id="CHEBI:32364"/>
        <dbReference type="ChEBI" id="CHEBI:43474"/>
        <dbReference type="ChEBI" id="CHEBI:58394"/>
        <dbReference type="EC" id="4.2.3.4"/>
    </reaction>
</comment>
<comment type="pathway">
    <text evidence="4 17">Metabolic intermediate biosynthesis; chorismate biosynthesis; chorismate from D-erythrose 4-phosphate and phosphoenolpyruvate: step 2/7.</text>
</comment>
<proteinExistence type="inferred from homology"/>
<dbReference type="Pfam" id="PF01761">
    <property type="entry name" value="DHQ_synthase"/>
    <property type="match status" value="1"/>
</dbReference>
<comment type="subcellular location">
    <subcellularLocation>
        <location evidence="3 17">Cytoplasm</location>
    </subcellularLocation>
</comment>
<keyword evidence="10 17" id="KW-0479">Metal-binding</keyword>
<dbReference type="STRING" id="483913.AN935_11055"/>
<evidence type="ECO:0000256" key="6">
    <source>
        <dbReference type="ARBA" id="ARBA00013031"/>
    </source>
</evidence>
<dbReference type="SUPFAM" id="SSF56796">
    <property type="entry name" value="Dehydroquinate synthase-like"/>
    <property type="match status" value="1"/>
</dbReference>
<dbReference type="UniPathway" id="UPA00053">
    <property type="reaction ID" value="UER00085"/>
</dbReference>
<dbReference type="NCBIfam" id="TIGR01357">
    <property type="entry name" value="aroB"/>
    <property type="match status" value="1"/>
</dbReference>
<feature type="binding site" evidence="17">
    <location>
        <position position="246"/>
    </location>
    <ligand>
        <name>Zn(2+)</name>
        <dbReference type="ChEBI" id="CHEBI:29105"/>
    </ligand>
</feature>
<dbReference type="GO" id="GO:0046872">
    <property type="term" value="F:metal ion binding"/>
    <property type="evidence" value="ECO:0007669"/>
    <property type="project" value="UniProtKB-KW"/>
</dbReference>
<organism evidence="20 22">
    <name type="scientific">Bacillus subtilis</name>
    <dbReference type="NCBI Taxonomy" id="1423"/>
    <lineage>
        <taxon>Bacteria</taxon>
        <taxon>Bacillati</taxon>
        <taxon>Bacillota</taxon>
        <taxon>Bacilli</taxon>
        <taxon>Bacillales</taxon>
        <taxon>Bacillaceae</taxon>
        <taxon>Bacillus</taxon>
    </lineage>
</organism>
<dbReference type="Proteomes" id="UP000665181">
    <property type="component" value="Unassembled WGS sequence"/>
</dbReference>
<evidence type="ECO:0000256" key="8">
    <source>
        <dbReference type="ARBA" id="ARBA00022490"/>
    </source>
</evidence>
<comment type="caution">
    <text evidence="17">Lacks conserved residue(s) required for the propagation of feature annotation.</text>
</comment>
<feature type="binding site" evidence="17">
    <location>
        <begin position="130"/>
        <end position="131"/>
    </location>
    <ligand>
        <name>NAD(+)</name>
        <dbReference type="ChEBI" id="CHEBI:57540"/>
    </ligand>
</feature>
<evidence type="ECO:0000256" key="16">
    <source>
        <dbReference type="ARBA" id="ARBA00023285"/>
    </source>
</evidence>
<dbReference type="FunFam" id="3.40.50.1970:FF:000001">
    <property type="entry name" value="3-dehydroquinate synthase"/>
    <property type="match status" value="1"/>
</dbReference>
<evidence type="ECO:0000256" key="17">
    <source>
        <dbReference type="HAMAP-Rule" id="MF_00110"/>
    </source>
</evidence>
<feature type="binding site" evidence="17">
    <location>
        <begin position="72"/>
        <end position="77"/>
    </location>
    <ligand>
        <name>NAD(+)</name>
        <dbReference type="ChEBI" id="CHEBI:57540"/>
    </ligand>
</feature>
<comment type="caution">
    <text evidence="20">The sequence shown here is derived from an EMBL/GenBank/DDBJ whole genome shotgun (WGS) entry which is preliminary data.</text>
</comment>
<feature type="domain" description="3-dehydroquinate synthase C-terminal" evidence="19">
    <location>
        <begin position="181"/>
        <end position="323"/>
    </location>
</feature>
<evidence type="ECO:0000313" key="21">
    <source>
        <dbReference type="EMBL" id="MBO3794416.1"/>
    </source>
</evidence>
<dbReference type="InterPro" id="IPR016037">
    <property type="entry name" value="DHQ_synth_AroB"/>
</dbReference>
<dbReference type="GO" id="GO:0009423">
    <property type="term" value="P:chorismate biosynthetic process"/>
    <property type="evidence" value="ECO:0007669"/>
    <property type="project" value="UniProtKB-UniRule"/>
</dbReference>
<dbReference type="RefSeq" id="WP_043857724.1">
    <property type="nucleotide sequence ID" value="NZ_CAXHXQ010000003.1"/>
</dbReference>
<dbReference type="Pfam" id="PF24621">
    <property type="entry name" value="DHQS_C"/>
    <property type="match status" value="1"/>
</dbReference>
<dbReference type="InterPro" id="IPR030963">
    <property type="entry name" value="DHQ_synth_fam"/>
</dbReference>
<evidence type="ECO:0000313" key="22">
    <source>
        <dbReference type="Proteomes" id="UP000032247"/>
    </source>
</evidence>
<feature type="binding site" evidence="17">
    <location>
        <position position="184"/>
    </location>
    <ligand>
        <name>Zn(2+)</name>
        <dbReference type="ChEBI" id="CHEBI:29105"/>
    </ligand>
</feature>
<protein>
    <recommendedName>
        <fullName evidence="7 17">3-dehydroquinate synthase</fullName>
        <shortName evidence="17">DHQS</shortName>
        <ecNumber evidence="6 17">4.2.3.4</ecNumber>
    </recommendedName>
</protein>
<feature type="domain" description="3-dehydroquinate synthase N-terminal" evidence="18">
    <location>
        <begin position="68"/>
        <end position="179"/>
    </location>
</feature>
<evidence type="ECO:0000256" key="11">
    <source>
        <dbReference type="ARBA" id="ARBA00022741"/>
    </source>
</evidence>
<dbReference type="Gene3D" id="3.40.50.1970">
    <property type="match status" value="1"/>
</dbReference>
<dbReference type="CDD" id="cd08195">
    <property type="entry name" value="DHQS"/>
    <property type="match status" value="1"/>
</dbReference>
<evidence type="ECO:0000256" key="4">
    <source>
        <dbReference type="ARBA" id="ARBA00004661"/>
    </source>
</evidence>
<evidence type="ECO:0000256" key="15">
    <source>
        <dbReference type="ARBA" id="ARBA00023239"/>
    </source>
</evidence>
<dbReference type="GO" id="GO:0005737">
    <property type="term" value="C:cytoplasm"/>
    <property type="evidence" value="ECO:0007669"/>
    <property type="project" value="UniProtKB-SubCell"/>
</dbReference>
<dbReference type="Proteomes" id="UP000032247">
    <property type="component" value="Unassembled WGS sequence"/>
</dbReference>
<evidence type="ECO:0000313" key="20">
    <source>
        <dbReference type="EMBL" id="KIU11399.1"/>
    </source>
</evidence>
<reference evidence="20 22" key="1">
    <citation type="submission" date="2014-12" db="EMBL/GenBank/DDBJ databases">
        <title>Comparative genome analysis of Bacillus coagulans HM-08, Clostridium butyricum HM-68, Bacillus subtilis HM-66 and Bacillus licheniformis BL-09.</title>
        <authorList>
            <person name="Zhang H."/>
        </authorList>
    </citation>
    <scope>NUCLEOTIDE SEQUENCE [LARGE SCALE GENOMIC DNA]</scope>
    <source>
        <strain evidence="20 22">HM-66</strain>
    </source>
</reference>
<comment type="similarity">
    <text evidence="5 17">Belongs to the sugar phosphate cyclases superfamily. Dehydroquinate synthase family.</text>
</comment>
<dbReference type="PANTHER" id="PTHR43622">
    <property type="entry name" value="3-DEHYDROQUINATE SYNTHASE"/>
    <property type="match status" value="1"/>
</dbReference>
<dbReference type="HAMAP" id="MF_00110">
    <property type="entry name" value="DHQ_synthase"/>
    <property type="match status" value="1"/>
</dbReference>
<comment type="function">
    <text evidence="17">Catalyzes the conversion of 3-deoxy-D-arabino-heptulosonate 7-phosphate (DAHP) to dehydroquinate (DHQ).</text>
</comment>
<dbReference type="InterPro" id="IPR030960">
    <property type="entry name" value="DHQS/DOIS_N"/>
</dbReference>
<dbReference type="Gene3D" id="1.20.1090.10">
    <property type="entry name" value="Dehydroquinate synthase-like - alpha domain"/>
    <property type="match status" value="1"/>
</dbReference>
<evidence type="ECO:0000256" key="9">
    <source>
        <dbReference type="ARBA" id="ARBA00022605"/>
    </source>
</evidence>
<dbReference type="EMBL" id="JAGFPW010000006">
    <property type="protein sequence ID" value="MBO3794416.1"/>
    <property type="molecule type" value="Genomic_DNA"/>
</dbReference>
<keyword evidence="12 17" id="KW-0862">Zinc</keyword>
<feature type="binding site" evidence="17">
    <location>
        <position position="142"/>
    </location>
    <ligand>
        <name>NAD(+)</name>
        <dbReference type="ChEBI" id="CHEBI:57540"/>
    </ligand>
</feature>
<evidence type="ECO:0000256" key="10">
    <source>
        <dbReference type="ARBA" id="ARBA00022723"/>
    </source>
</evidence>
<evidence type="ECO:0000256" key="13">
    <source>
        <dbReference type="ARBA" id="ARBA00023027"/>
    </source>
</evidence>
<evidence type="ECO:0000259" key="19">
    <source>
        <dbReference type="Pfam" id="PF24621"/>
    </source>
</evidence>
<keyword evidence="9 17" id="KW-0028">Amino-acid biosynthesis</keyword>
<comment type="cofactor">
    <cofactor evidence="17">
        <name>Co(2+)</name>
        <dbReference type="ChEBI" id="CHEBI:48828"/>
    </cofactor>
    <cofactor evidence="17">
        <name>Zn(2+)</name>
        <dbReference type="ChEBI" id="CHEBI:29105"/>
    </cofactor>
    <text evidence="17">Binds 1 divalent metal cation per subunit. Can use either Co(2+) or Zn(2+).</text>
</comment>
<dbReference type="PIRSF" id="PIRSF001455">
    <property type="entry name" value="DHQ_synth"/>
    <property type="match status" value="1"/>
</dbReference>
<dbReference type="PANTHER" id="PTHR43622:SF7">
    <property type="entry name" value="3-DEHYDROQUINATE SYNTHASE, CHLOROPLASTIC"/>
    <property type="match status" value="1"/>
</dbReference>
<keyword evidence="11 17" id="KW-0547">Nucleotide-binding</keyword>
<keyword evidence="14 17" id="KW-0057">Aromatic amino acid biosynthesis</keyword>
<dbReference type="GO" id="GO:0009073">
    <property type="term" value="P:aromatic amino acid family biosynthetic process"/>
    <property type="evidence" value="ECO:0007669"/>
    <property type="project" value="UniProtKB-KW"/>
</dbReference>
<evidence type="ECO:0000256" key="14">
    <source>
        <dbReference type="ARBA" id="ARBA00023141"/>
    </source>
</evidence>
<evidence type="ECO:0000256" key="5">
    <source>
        <dbReference type="ARBA" id="ARBA00005412"/>
    </source>
</evidence>
<keyword evidence="13 17" id="KW-0520">NAD</keyword>
<evidence type="ECO:0000256" key="1">
    <source>
        <dbReference type="ARBA" id="ARBA00001393"/>
    </source>
</evidence>
<dbReference type="GO" id="GO:0000166">
    <property type="term" value="F:nucleotide binding"/>
    <property type="evidence" value="ECO:0007669"/>
    <property type="project" value="UniProtKB-KW"/>
</dbReference>
<sequence length="362" mass="40770">MKTLHVQTASSSYPVFIGQGIRKKACELLTSLNRPLTRIMLVTDEEVDRLYGDEMLHLLQDKWPVKKVTVPSGEQAKSMDMYTKLQSEAIRFHMDRSSCIIAFGGGVVGDLAGFVAATFMRGIDFIQMPTTLLAHDSAVGGKVAVNHPLGKNLIGAFYQPKAVLYDTDFLRSLPEKELRSGMAEVIKHAFIYDRAFLEELLNIHSLRDITNDQLNDMIFKGISIKASVVQQDEKEEGIRAYLNFGHTLGHAVEAEYGYGQITHGDAVALGMQFALYISEKTVGCEMDRKRLVSWLKSLGYPSQIRKETETSVLLDRMMNDKKTRGGKIQFIVLNELGKVADHTFSRNELESWLNKWRLEETS</sequence>
<evidence type="ECO:0000256" key="7">
    <source>
        <dbReference type="ARBA" id="ARBA00017684"/>
    </source>
</evidence>
<feature type="binding site" evidence="17">
    <location>
        <position position="263"/>
    </location>
    <ligand>
        <name>Zn(2+)</name>
        <dbReference type="ChEBI" id="CHEBI:29105"/>
    </ligand>
</feature>
<keyword evidence="16 17" id="KW-0170">Cobalt</keyword>
<dbReference type="InterPro" id="IPR056179">
    <property type="entry name" value="DHQS_C"/>
</dbReference>
<keyword evidence="15 17" id="KW-0456">Lyase</keyword>
<dbReference type="AlphaFoldDB" id="A0A0D1JG03"/>
<keyword evidence="8 17" id="KW-0963">Cytoplasm</keyword>
<evidence type="ECO:0000256" key="12">
    <source>
        <dbReference type="ARBA" id="ARBA00022833"/>
    </source>
</evidence>
<dbReference type="InterPro" id="IPR050071">
    <property type="entry name" value="Dehydroquinate_synthase"/>
</dbReference>
<evidence type="ECO:0000259" key="18">
    <source>
        <dbReference type="Pfam" id="PF01761"/>
    </source>
</evidence>
<dbReference type="PATRIC" id="fig|1423.173.peg.2049"/>
<accession>A0A0D1JG03</accession>
<evidence type="ECO:0000256" key="3">
    <source>
        <dbReference type="ARBA" id="ARBA00004496"/>
    </source>
</evidence>
<dbReference type="GO" id="GO:0008652">
    <property type="term" value="P:amino acid biosynthetic process"/>
    <property type="evidence" value="ECO:0007669"/>
    <property type="project" value="UniProtKB-KW"/>
</dbReference>
<feature type="binding site" evidence="17">
    <location>
        <position position="151"/>
    </location>
    <ligand>
        <name>NAD(+)</name>
        <dbReference type="ChEBI" id="CHEBI:57540"/>
    </ligand>
</feature>
<gene>
    <name evidence="17" type="primary">aroB</name>
    <name evidence="21" type="ORF">J5227_08840</name>
    <name evidence="20" type="ORF">SC09_Contig24orf00370</name>
</gene>